<gene>
    <name evidence="1" type="ORF">Cme02nite_03150</name>
</gene>
<comment type="caution">
    <text evidence="1">The sequence shown here is derived from an EMBL/GenBank/DDBJ whole genome shotgun (WGS) entry which is preliminary data.</text>
</comment>
<dbReference type="EMBL" id="BONJ01000001">
    <property type="protein sequence ID" value="GIG11983.1"/>
    <property type="molecule type" value="Genomic_DNA"/>
</dbReference>
<evidence type="ECO:0000313" key="1">
    <source>
        <dbReference type="EMBL" id="GIG11983.1"/>
    </source>
</evidence>
<organism evidence="1 2">
    <name type="scientific">Catellatospora methionotrophica</name>
    <dbReference type="NCBI Taxonomy" id="121620"/>
    <lineage>
        <taxon>Bacteria</taxon>
        <taxon>Bacillati</taxon>
        <taxon>Actinomycetota</taxon>
        <taxon>Actinomycetes</taxon>
        <taxon>Micromonosporales</taxon>
        <taxon>Micromonosporaceae</taxon>
        <taxon>Catellatospora</taxon>
    </lineage>
</organism>
<dbReference type="InterPro" id="IPR029475">
    <property type="entry name" value="DUF6807"/>
</dbReference>
<dbReference type="AlphaFoldDB" id="A0A8J3L561"/>
<protein>
    <recommendedName>
        <fullName evidence="3">Methane oxygenase PmoA</fullName>
    </recommendedName>
</protein>
<evidence type="ECO:0000313" key="2">
    <source>
        <dbReference type="Proteomes" id="UP000660339"/>
    </source>
</evidence>
<dbReference type="RefSeq" id="WP_166380448.1">
    <property type="nucleotide sequence ID" value="NZ_BAAATT010000011.1"/>
</dbReference>
<sequence length="285" mass="31455">MSEHQFTVVENKQNHYVMDVATQRWLGGFAVSHYRPWVFPLYTPSGITVLQESPPDHPFHSGFFVGQSPVLAVGRTANFWATPPDRVAGDPLQKAVGRMAAESPLKVEPYADGVRFELPLVWRDEDERPVLDELRRVDFHLGDGATLCDMTSVKTAAYGPVTLAATKFGSIGMRVEPRLLPDFGGVVIGDAGRRGRSDDLHEQPSAYVAYENELTGHGAYGVLMTPLAGSAPGVWFIRDYGMAMYDATRHDDVVLDAGGSWTVGLRVAAYDRPLTDERARHWIAQ</sequence>
<accession>A0A8J3L561</accession>
<proteinExistence type="predicted"/>
<reference evidence="1" key="1">
    <citation type="submission" date="2021-01" db="EMBL/GenBank/DDBJ databases">
        <title>Whole genome shotgun sequence of Catellatospora methionotrophica NBRC 14553.</title>
        <authorList>
            <person name="Komaki H."/>
            <person name="Tamura T."/>
        </authorList>
    </citation>
    <scope>NUCLEOTIDE SEQUENCE</scope>
    <source>
        <strain evidence="1">NBRC 14553</strain>
    </source>
</reference>
<evidence type="ECO:0008006" key="3">
    <source>
        <dbReference type="Google" id="ProtNLM"/>
    </source>
</evidence>
<dbReference type="Proteomes" id="UP000660339">
    <property type="component" value="Unassembled WGS sequence"/>
</dbReference>
<name>A0A8J3L561_9ACTN</name>
<dbReference type="Pfam" id="PF14100">
    <property type="entry name" value="DUF6807"/>
    <property type="match status" value="1"/>
</dbReference>
<keyword evidence="2" id="KW-1185">Reference proteome</keyword>